<evidence type="ECO:0000256" key="1">
    <source>
        <dbReference type="ARBA" id="ARBA00007409"/>
    </source>
</evidence>
<dbReference type="PANTHER" id="PTHR44051:SF8">
    <property type="entry name" value="GLUTATHIONE S-TRANSFERASE GSTA"/>
    <property type="match status" value="1"/>
</dbReference>
<comment type="similarity">
    <text evidence="1">Belongs to the GST superfamily.</text>
</comment>
<dbReference type="PROSITE" id="PS50404">
    <property type="entry name" value="GST_NTER"/>
    <property type="match status" value="1"/>
</dbReference>
<dbReference type="EMBL" id="SWFS01000395">
    <property type="protein sequence ID" value="KAA8906616.1"/>
    <property type="molecule type" value="Genomic_DNA"/>
</dbReference>
<dbReference type="Gene3D" id="1.20.1050.10">
    <property type="match status" value="1"/>
</dbReference>
<evidence type="ECO:0000259" key="2">
    <source>
        <dbReference type="PROSITE" id="PS50404"/>
    </source>
</evidence>
<evidence type="ECO:0008006" key="6">
    <source>
        <dbReference type="Google" id="ProtNLM"/>
    </source>
</evidence>
<evidence type="ECO:0000313" key="4">
    <source>
        <dbReference type="EMBL" id="KAA8906616.1"/>
    </source>
</evidence>
<dbReference type="OrthoDB" id="2309723at2759"/>
<dbReference type="CDD" id="cd03188">
    <property type="entry name" value="GST_C_Beta"/>
    <property type="match status" value="1"/>
</dbReference>
<gene>
    <name evidence="4" type="ORF">TRICI_005136</name>
</gene>
<dbReference type="VEuPathDB" id="FungiDB:TRICI_005136"/>
<proteinExistence type="inferred from homology"/>
<dbReference type="InterPro" id="IPR004045">
    <property type="entry name" value="Glutathione_S-Trfase_N"/>
</dbReference>
<protein>
    <recommendedName>
        <fullName evidence="6">Glutathione S-transferase</fullName>
    </recommendedName>
</protein>
<dbReference type="InterPro" id="IPR036249">
    <property type="entry name" value="Thioredoxin-like_sf"/>
</dbReference>
<feature type="domain" description="GST N-terminal" evidence="2">
    <location>
        <begin position="1"/>
        <end position="85"/>
    </location>
</feature>
<keyword evidence="5" id="KW-1185">Reference proteome</keyword>
<organism evidence="4 5">
    <name type="scientific">Trichomonascus ciferrii</name>
    <dbReference type="NCBI Taxonomy" id="44093"/>
    <lineage>
        <taxon>Eukaryota</taxon>
        <taxon>Fungi</taxon>
        <taxon>Dikarya</taxon>
        <taxon>Ascomycota</taxon>
        <taxon>Saccharomycotina</taxon>
        <taxon>Dipodascomycetes</taxon>
        <taxon>Dipodascales</taxon>
        <taxon>Trichomonascaceae</taxon>
        <taxon>Trichomonascus</taxon>
        <taxon>Trichomonascus ciferrii complex</taxon>
    </lineage>
</organism>
<dbReference type="PANTHER" id="PTHR44051">
    <property type="entry name" value="GLUTATHIONE S-TRANSFERASE-RELATED"/>
    <property type="match status" value="1"/>
</dbReference>
<dbReference type="Pfam" id="PF13409">
    <property type="entry name" value="GST_N_2"/>
    <property type="match status" value="1"/>
</dbReference>
<dbReference type="InterPro" id="IPR004046">
    <property type="entry name" value="GST_C"/>
</dbReference>
<comment type="caution">
    <text evidence="4">The sequence shown here is derived from an EMBL/GenBank/DDBJ whole genome shotgun (WGS) entry which is preliminary data.</text>
</comment>
<evidence type="ECO:0000313" key="5">
    <source>
        <dbReference type="Proteomes" id="UP000761534"/>
    </source>
</evidence>
<dbReference type="Gene3D" id="3.40.30.10">
    <property type="entry name" value="Glutaredoxin"/>
    <property type="match status" value="1"/>
</dbReference>
<sequence length="208" mass="23117">MSTFKLYSFPGACSLAVHIALIEGGFNYQIAKVSLSEKGFVVGEEPLSKFSPKGKVPALQIDGGKILAEGPVINQYLQSLSPEKLYFPVGDDKWDALATLNFLTSDLHKGMSLYFAPYLSDEAKEAHKNYDSKRNFGYLNQLLEGKNYLFGDRASIADYYAYVITTWTFAHKVDISEFKNVVEFGKRIESLPAVQQALKEAGIKSSFS</sequence>
<dbReference type="SUPFAM" id="SSF52833">
    <property type="entry name" value="Thioredoxin-like"/>
    <property type="match status" value="1"/>
</dbReference>
<name>A0A642UVR2_9ASCO</name>
<dbReference type="SFLD" id="SFLDS00019">
    <property type="entry name" value="Glutathione_Transferase_(cytos"/>
    <property type="match status" value="1"/>
</dbReference>
<dbReference type="InterPro" id="IPR040079">
    <property type="entry name" value="Glutathione_S-Trfase"/>
</dbReference>
<dbReference type="Pfam" id="PF14497">
    <property type="entry name" value="GST_C_3"/>
    <property type="match status" value="1"/>
</dbReference>
<dbReference type="AlphaFoldDB" id="A0A642UVR2"/>
<evidence type="ECO:0000259" key="3">
    <source>
        <dbReference type="PROSITE" id="PS50405"/>
    </source>
</evidence>
<accession>A0A642UVR2</accession>
<dbReference type="InterPro" id="IPR036282">
    <property type="entry name" value="Glutathione-S-Trfase_C_sf"/>
</dbReference>
<feature type="domain" description="GST C-terminal" evidence="3">
    <location>
        <begin position="89"/>
        <end position="207"/>
    </location>
</feature>
<dbReference type="SUPFAM" id="SSF47616">
    <property type="entry name" value="GST C-terminal domain-like"/>
    <property type="match status" value="1"/>
</dbReference>
<dbReference type="CDD" id="cd03057">
    <property type="entry name" value="GST_N_Beta"/>
    <property type="match status" value="1"/>
</dbReference>
<dbReference type="Proteomes" id="UP000761534">
    <property type="component" value="Unassembled WGS sequence"/>
</dbReference>
<reference evidence="4" key="1">
    <citation type="journal article" date="2019" name="G3 (Bethesda)">
        <title>Genome Assemblies of Two Rare Opportunistic Yeast Pathogens: Diutina rugosa (syn. Candida rugosa) and Trichomonascus ciferrii (syn. Candida ciferrii).</title>
        <authorList>
            <person name="Mixao V."/>
            <person name="Saus E."/>
            <person name="Hansen A.P."/>
            <person name="Lass-Florl C."/>
            <person name="Gabaldon T."/>
        </authorList>
    </citation>
    <scope>NUCLEOTIDE SEQUENCE</scope>
    <source>
        <strain evidence="4">CBS 4856</strain>
    </source>
</reference>
<dbReference type="InterPro" id="IPR010987">
    <property type="entry name" value="Glutathione-S-Trfase_C-like"/>
</dbReference>
<dbReference type="PROSITE" id="PS50405">
    <property type="entry name" value="GST_CTER"/>
    <property type="match status" value="1"/>
</dbReference>